<accession>A0ABS2L597</accession>
<dbReference type="EMBL" id="JAFBBU010000001">
    <property type="protein sequence ID" value="MBM7471905.1"/>
    <property type="molecule type" value="Genomic_DNA"/>
</dbReference>
<evidence type="ECO:0000256" key="2">
    <source>
        <dbReference type="SAM" id="Phobius"/>
    </source>
</evidence>
<protein>
    <recommendedName>
        <fullName evidence="3">DUF2510 domain-containing protein</fullName>
    </recommendedName>
</protein>
<proteinExistence type="predicted"/>
<evidence type="ECO:0000313" key="4">
    <source>
        <dbReference type="EMBL" id="MBM7471905.1"/>
    </source>
</evidence>
<reference evidence="4 5" key="1">
    <citation type="submission" date="2021-01" db="EMBL/GenBank/DDBJ databases">
        <title>Sequencing the genomes of 1000 actinobacteria strains.</title>
        <authorList>
            <person name="Klenk H.-P."/>
        </authorList>
    </citation>
    <scope>NUCLEOTIDE SEQUENCE [LARGE SCALE GENOMIC DNA]</scope>
    <source>
        <strain evidence="4 5">DSM 13057</strain>
    </source>
</reference>
<keyword evidence="2" id="KW-0812">Transmembrane</keyword>
<sequence>MTMPSQSVDSSATQVKPGWYEDPEGTGQDRWWVGSLWTDQFHKAPRKSMYGPGYARSMRPGLHRPARIALVASTIGVVLFLAFFLVVAVFGNQLNHTARVGMLGFLVLSFGLGCIAVIYGSIGAARSAQLGGLVASIRAICGGGVTLLVSGFLVASALVTLMHA</sequence>
<dbReference type="Proteomes" id="UP000776164">
    <property type="component" value="Unassembled WGS sequence"/>
</dbReference>
<feature type="compositionally biased region" description="Polar residues" evidence="1">
    <location>
        <begin position="1"/>
        <end position="14"/>
    </location>
</feature>
<keyword evidence="5" id="KW-1185">Reference proteome</keyword>
<feature type="transmembrane region" description="Helical" evidence="2">
    <location>
        <begin position="68"/>
        <end position="90"/>
    </location>
</feature>
<feature type="domain" description="DUF2510" evidence="3">
    <location>
        <begin position="17"/>
        <end position="46"/>
    </location>
</feature>
<evidence type="ECO:0000259" key="3">
    <source>
        <dbReference type="Pfam" id="PF10708"/>
    </source>
</evidence>
<dbReference type="Pfam" id="PF10708">
    <property type="entry name" value="DUF2510"/>
    <property type="match status" value="1"/>
</dbReference>
<keyword evidence="2" id="KW-0472">Membrane</keyword>
<gene>
    <name evidence="4" type="ORF">JOE66_001539</name>
</gene>
<comment type="caution">
    <text evidence="4">The sequence shown here is derived from an EMBL/GenBank/DDBJ whole genome shotgun (WGS) entry which is preliminary data.</text>
</comment>
<keyword evidence="2" id="KW-1133">Transmembrane helix</keyword>
<feature type="region of interest" description="Disordered" evidence="1">
    <location>
        <begin position="1"/>
        <end position="23"/>
    </location>
</feature>
<evidence type="ECO:0000313" key="5">
    <source>
        <dbReference type="Proteomes" id="UP000776164"/>
    </source>
</evidence>
<name>A0ABS2L597_9MICO</name>
<feature type="transmembrane region" description="Helical" evidence="2">
    <location>
        <begin position="137"/>
        <end position="162"/>
    </location>
</feature>
<dbReference type="RefSeq" id="WP_205108231.1">
    <property type="nucleotide sequence ID" value="NZ_BAAAHT010000013.1"/>
</dbReference>
<dbReference type="InterPro" id="IPR018929">
    <property type="entry name" value="DUF2510"/>
</dbReference>
<evidence type="ECO:0000256" key="1">
    <source>
        <dbReference type="SAM" id="MobiDB-lite"/>
    </source>
</evidence>
<organism evidence="4 5">
    <name type="scientific">Subtercola frigoramans</name>
    <dbReference type="NCBI Taxonomy" id="120298"/>
    <lineage>
        <taxon>Bacteria</taxon>
        <taxon>Bacillati</taxon>
        <taxon>Actinomycetota</taxon>
        <taxon>Actinomycetes</taxon>
        <taxon>Micrococcales</taxon>
        <taxon>Microbacteriaceae</taxon>
        <taxon>Subtercola</taxon>
    </lineage>
</organism>
<feature type="transmembrane region" description="Helical" evidence="2">
    <location>
        <begin position="102"/>
        <end position="125"/>
    </location>
</feature>